<dbReference type="KEGG" id="olu:OSTLU_25015"/>
<dbReference type="Gramene" id="ABO98016">
    <property type="protein sequence ID" value="ABO98016"/>
    <property type="gene ID" value="OSTLU_25015"/>
</dbReference>
<protein>
    <submittedName>
        <fullName evidence="2">Uncharacterized protein</fullName>
    </submittedName>
</protein>
<dbReference type="STRING" id="436017.A4S2B5"/>
<sequence>MEDAPLLTRDGDGDRRHRSSRARASTSVFRPTFALGVTLACACALAKTNGVGRTIARDWMSGDDARERASANERGKMSAFGSAAALATSGDGTTPFAVVSDPFVTGGGDDDGASEEYSLVRKSQMSSSGDIEVNHREDVEMIPRAAATMVHLTLLTACAQLGSLTFAPGAWEDVVGARVTTKSMSNDFLFSQAQEMTQTRCGTFEVDVMLGAGEQFGFYLYPLDNTSDEATVSDIGCLHRGGGRCPKFATPSALEGMEVCTSVIEEGDDIFYNRVFDGKTFTYVYGSCDEGCALKAPSGCPASHMPEVTTLDTGVCTDPAHAGIYNALCAQSCGAGTTDCDASCRAASDAGVSLSCVPGARGADACRCAHVAANATTECTVPGYDCCTCESIIV</sequence>
<dbReference type="GeneID" id="5003724"/>
<evidence type="ECO:0000256" key="1">
    <source>
        <dbReference type="SAM" id="MobiDB-lite"/>
    </source>
</evidence>
<dbReference type="EMBL" id="CP000589">
    <property type="protein sequence ID" value="ABO98016.1"/>
    <property type="molecule type" value="Genomic_DNA"/>
</dbReference>
<evidence type="ECO:0000313" key="3">
    <source>
        <dbReference type="Proteomes" id="UP000001568"/>
    </source>
</evidence>
<dbReference type="OrthoDB" id="10500399at2759"/>
<dbReference type="RefSeq" id="XP_001419723.1">
    <property type="nucleotide sequence ID" value="XM_001419686.1"/>
</dbReference>
<dbReference type="HOGENOM" id="CLU_700943_0_0_1"/>
<organism evidence="2 3">
    <name type="scientific">Ostreococcus lucimarinus (strain CCE9901)</name>
    <dbReference type="NCBI Taxonomy" id="436017"/>
    <lineage>
        <taxon>Eukaryota</taxon>
        <taxon>Viridiplantae</taxon>
        <taxon>Chlorophyta</taxon>
        <taxon>Mamiellophyceae</taxon>
        <taxon>Mamiellales</taxon>
        <taxon>Bathycoccaceae</taxon>
        <taxon>Ostreococcus</taxon>
    </lineage>
</organism>
<accession>A4S2B5</accession>
<proteinExistence type="predicted"/>
<evidence type="ECO:0000313" key="2">
    <source>
        <dbReference type="EMBL" id="ABO98016.1"/>
    </source>
</evidence>
<dbReference type="Proteomes" id="UP000001568">
    <property type="component" value="Chromosome 9"/>
</dbReference>
<reference evidence="2 3" key="1">
    <citation type="journal article" date="2007" name="Proc. Natl. Acad. Sci. U.S.A.">
        <title>The tiny eukaryote Ostreococcus provides genomic insights into the paradox of plankton speciation.</title>
        <authorList>
            <person name="Palenik B."/>
            <person name="Grimwood J."/>
            <person name="Aerts A."/>
            <person name="Rouze P."/>
            <person name="Salamov A."/>
            <person name="Putnam N."/>
            <person name="Dupont C."/>
            <person name="Jorgensen R."/>
            <person name="Derelle E."/>
            <person name="Rombauts S."/>
            <person name="Zhou K."/>
            <person name="Otillar R."/>
            <person name="Merchant S.S."/>
            <person name="Podell S."/>
            <person name="Gaasterland T."/>
            <person name="Napoli C."/>
            <person name="Gendler K."/>
            <person name="Manuell A."/>
            <person name="Tai V."/>
            <person name="Vallon O."/>
            <person name="Piganeau G."/>
            <person name="Jancek S."/>
            <person name="Heijde M."/>
            <person name="Jabbari K."/>
            <person name="Bowler C."/>
            <person name="Lohr M."/>
            <person name="Robbens S."/>
            <person name="Werner G."/>
            <person name="Dubchak I."/>
            <person name="Pazour G.J."/>
            <person name="Ren Q."/>
            <person name="Paulsen I."/>
            <person name="Delwiche C."/>
            <person name="Schmutz J."/>
            <person name="Rokhsar D."/>
            <person name="Van de Peer Y."/>
            <person name="Moreau H."/>
            <person name="Grigoriev I.V."/>
        </authorList>
    </citation>
    <scope>NUCLEOTIDE SEQUENCE [LARGE SCALE GENOMIC DNA]</scope>
    <source>
        <strain evidence="2 3">CCE9901</strain>
    </source>
</reference>
<dbReference type="AlphaFoldDB" id="A4S2B5"/>
<feature type="region of interest" description="Disordered" evidence="1">
    <location>
        <begin position="1"/>
        <end position="23"/>
    </location>
</feature>
<keyword evidence="3" id="KW-1185">Reference proteome</keyword>
<gene>
    <name evidence="2" type="ORF">OSTLU_25015</name>
</gene>
<name>A4S2B5_OSTLU</name>